<sequence length="130" mass="14605">MDADTAWRIRQRERARRLEDSGDWPQALRLWDALALLPPGDEAARREHHRLAGRMAEAASDHWQRASAALKRNDLDSAEHHLVKLMALDPGHAEALQALRRIDLQRQRRPNPSTPPSPATMPPSAPRGGP</sequence>
<proteinExistence type="predicted"/>
<evidence type="ECO:0000256" key="1">
    <source>
        <dbReference type="SAM" id="MobiDB-lite"/>
    </source>
</evidence>
<keyword evidence="3" id="KW-1185">Reference proteome</keyword>
<gene>
    <name evidence="2" type="ORF">CATMQ487_18520</name>
</gene>
<reference evidence="2" key="1">
    <citation type="submission" date="2022-04" db="EMBL/GenBank/DDBJ databases">
        <title>Whole genome sequence of Sphaerotilus sp. FB-5.</title>
        <authorList>
            <person name="Takeda M."/>
            <person name="Narihara S."/>
            <person name="Akimoto M."/>
            <person name="Akimoto R."/>
            <person name="Nishiyashiki S."/>
            <person name="Murakami T."/>
        </authorList>
    </citation>
    <scope>NUCLEOTIDE SEQUENCE</scope>
    <source>
        <strain evidence="2">FB-5</strain>
    </source>
</reference>
<evidence type="ECO:0000313" key="2">
    <source>
        <dbReference type="EMBL" id="BDI04882.1"/>
    </source>
</evidence>
<organism evidence="2 3">
    <name type="scientific">Sphaerotilus microaerophilus</name>
    <dbReference type="NCBI Taxonomy" id="2914710"/>
    <lineage>
        <taxon>Bacteria</taxon>
        <taxon>Pseudomonadati</taxon>
        <taxon>Pseudomonadota</taxon>
        <taxon>Betaproteobacteria</taxon>
        <taxon>Burkholderiales</taxon>
        <taxon>Sphaerotilaceae</taxon>
        <taxon>Sphaerotilus</taxon>
    </lineage>
</organism>
<evidence type="ECO:0008006" key="4">
    <source>
        <dbReference type="Google" id="ProtNLM"/>
    </source>
</evidence>
<dbReference type="SUPFAM" id="SSF48452">
    <property type="entry name" value="TPR-like"/>
    <property type="match status" value="1"/>
</dbReference>
<dbReference type="EMBL" id="AP025730">
    <property type="protein sequence ID" value="BDI04882.1"/>
    <property type="molecule type" value="Genomic_DNA"/>
</dbReference>
<name>A0ABM7YKM1_9BURK</name>
<dbReference type="Proteomes" id="UP001057498">
    <property type="component" value="Chromosome"/>
</dbReference>
<feature type="compositionally biased region" description="Pro residues" evidence="1">
    <location>
        <begin position="112"/>
        <end position="130"/>
    </location>
</feature>
<evidence type="ECO:0000313" key="3">
    <source>
        <dbReference type="Proteomes" id="UP001057498"/>
    </source>
</evidence>
<accession>A0ABM7YKM1</accession>
<dbReference type="InterPro" id="IPR011990">
    <property type="entry name" value="TPR-like_helical_dom_sf"/>
</dbReference>
<feature type="region of interest" description="Disordered" evidence="1">
    <location>
        <begin position="100"/>
        <end position="130"/>
    </location>
</feature>
<dbReference type="Gene3D" id="1.25.40.10">
    <property type="entry name" value="Tetratricopeptide repeat domain"/>
    <property type="match status" value="1"/>
</dbReference>
<protein>
    <recommendedName>
        <fullName evidence="4">Tetratricopeptide repeat protein</fullName>
    </recommendedName>
</protein>